<comment type="caution">
    <text evidence="2">The sequence shown here is derived from an EMBL/GenBank/DDBJ whole genome shotgun (WGS) entry which is preliminary data.</text>
</comment>
<proteinExistence type="predicted"/>
<dbReference type="AlphaFoldDB" id="A0AAW0E8C1"/>
<gene>
    <name evidence="2" type="ORF">R3P38DRAFT_2836885</name>
</gene>
<organism evidence="2 3">
    <name type="scientific">Favolaschia claudopus</name>
    <dbReference type="NCBI Taxonomy" id="2862362"/>
    <lineage>
        <taxon>Eukaryota</taxon>
        <taxon>Fungi</taxon>
        <taxon>Dikarya</taxon>
        <taxon>Basidiomycota</taxon>
        <taxon>Agaricomycotina</taxon>
        <taxon>Agaricomycetes</taxon>
        <taxon>Agaricomycetidae</taxon>
        <taxon>Agaricales</taxon>
        <taxon>Marasmiineae</taxon>
        <taxon>Mycenaceae</taxon>
        <taxon>Favolaschia</taxon>
    </lineage>
</organism>
<reference evidence="2 3" key="1">
    <citation type="journal article" date="2024" name="J Genomics">
        <title>Draft genome sequencing and assembly of Favolaschia claudopus CIRM-BRFM 2984 isolated from oak limbs.</title>
        <authorList>
            <person name="Navarro D."/>
            <person name="Drula E."/>
            <person name="Chaduli D."/>
            <person name="Cazenave R."/>
            <person name="Ahrendt S."/>
            <person name="Wang J."/>
            <person name="Lipzen A."/>
            <person name="Daum C."/>
            <person name="Barry K."/>
            <person name="Grigoriev I.V."/>
            <person name="Favel A."/>
            <person name="Rosso M.N."/>
            <person name="Martin F."/>
        </authorList>
    </citation>
    <scope>NUCLEOTIDE SEQUENCE [LARGE SCALE GENOMIC DNA]</scope>
    <source>
        <strain evidence="2 3">CIRM-BRFM 2984</strain>
    </source>
</reference>
<feature type="compositionally biased region" description="Acidic residues" evidence="1">
    <location>
        <begin position="22"/>
        <end position="31"/>
    </location>
</feature>
<protein>
    <submittedName>
        <fullName evidence="2">Uncharacterized protein</fullName>
    </submittedName>
</protein>
<keyword evidence="3" id="KW-1185">Reference proteome</keyword>
<dbReference type="Proteomes" id="UP001362999">
    <property type="component" value="Unassembled WGS sequence"/>
</dbReference>
<accession>A0AAW0E8C1</accession>
<evidence type="ECO:0000256" key="1">
    <source>
        <dbReference type="SAM" id="MobiDB-lite"/>
    </source>
</evidence>
<feature type="compositionally biased region" description="Acidic residues" evidence="1">
    <location>
        <begin position="58"/>
        <end position="85"/>
    </location>
</feature>
<feature type="region of interest" description="Disordered" evidence="1">
    <location>
        <begin position="15"/>
        <end position="85"/>
    </location>
</feature>
<dbReference type="EMBL" id="JAWWNJ010000003">
    <property type="protein sequence ID" value="KAK7059621.1"/>
    <property type="molecule type" value="Genomic_DNA"/>
</dbReference>
<sequence length="85" mass="9384">MCVVEYIRAHPIVYNANHFKEEDDDDDDDGTDSAPSNGPPSVGEDIGEGENSTQDLDASMEDLDDNDDEEEEDEDEGEELESSET</sequence>
<evidence type="ECO:0000313" key="2">
    <source>
        <dbReference type="EMBL" id="KAK7059621.1"/>
    </source>
</evidence>
<name>A0AAW0E8C1_9AGAR</name>
<evidence type="ECO:0000313" key="3">
    <source>
        <dbReference type="Proteomes" id="UP001362999"/>
    </source>
</evidence>